<evidence type="ECO:0000313" key="1">
    <source>
        <dbReference type="EMBL" id="MYH61736.1"/>
    </source>
</evidence>
<accession>A0A6B1G2U4</accession>
<proteinExistence type="predicted"/>
<sequence>MRGGYDNRMQILGHISLLGYNGKMIHPLCSGGPSESALGDPQEVVMAEWAQKCIDQGGLVVMPHAPNPQLERAADIVLGLIHAIEMMTFNPCERELNPYGIADWYRYLNLGYQLPIVGGSDKMAASSQLGGVRTYAHLGEREFTYENWMAAVQAGNTFMTIGPLAELTVEGVAPGGQVQLPAGGGNVGVDWRVESVQVPIEQVEVVQGGLVVDQVDVHGEYSASGSLQVAVTDSSWIALRVRGSYIGEEGEIAAHTSAVQTLVEDSPLFNEPDSSAVLEQIEGAIAYVDTIAPRPNAKRFREMRAVLEAAHNRLHQRMHAHGVFHKHTPVHGHEDDSG</sequence>
<name>A0A6B1G2U4_9CHLR</name>
<reference evidence="1" key="1">
    <citation type="submission" date="2019-09" db="EMBL/GenBank/DDBJ databases">
        <title>Characterisation of the sponge microbiome using genome-centric metagenomics.</title>
        <authorList>
            <person name="Engelberts J.P."/>
            <person name="Robbins S.J."/>
            <person name="De Goeij J.M."/>
            <person name="Aranda M."/>
            <person name="Bell S.C."/>
            <person name="Webster N.S."/>
        </authorList>
    </citation>
    <scope>NUCLEOTIDE SEQUENCE</scope>
    <source>
        <strain evidence="1">SB0675_bin_29</strain>
    </source>
</reference>
<dbReference type="Gene3D" id="3.20.20.140">
    <property type="entry name" value="Metal-dependent hydrolases"/>
    <property type="match status" value="1"/>
</dbReference>
<dbReference type="AlphaFoldDB" id="A0A6B1G2U4"/>
<organism evidence="1">
    <name type="scientific">Caldilineaceae bacterium SB0675_bin_29</name>
    <dbReference type="NCBI Taxonomy" id="2605266"/>
    <lineage>
        <taxon>Bacteria</taxon>
        <taxon>Bacillati</taxon>
        <taxon>Chloroflexota</taxon>
        <taxon>Caldilineae</taxon>
        <taxon>Caldilineales</taxon>
        <taxon>Caldilineaceae</taxon>
    </lineage>
</organism>
<dbReference type="EMBL" id="VYDA01000311">
    <property type="protein sequence ID" value="MYH61736.1"/>
    <property type="molecule type" value="Genomic_DNA"/>
</dbReference>
<comment type="caution">
    <text evidence="1">The sequence shown here is derived from an EMBL/GenBank/DDBJ whole genome shotgun (WGS) entry which is preliminary data.</text>
</comment>
<gene>
    <name evidence="1" type="ORF">F4148_08200</name>
</gene>
<dbReference type="NCBIfam" id="NF038032">
    <property type="entry name" value="CehA_McbA_metalo"/>
    <property type="match status" value="1"/>
</dbReference>
<protein>
    <submittedName>
        <fullName evidence="1">Uncharacterized protein</fullName>
    </submittedName>
</protein>